<reference evidence="3" key="1">
    <citation type="submission" date="2018-05" db="EMBL/GenBank/DDBJ databases">
        <title>Draft genome sequence of Stemphylium lycopersici strain CIDEFI 213.</title>
        <authorList>
            <person name="Medina R."/>
            <person name="Franco M.E.E."/>
            <person name="Lucentini C.G."/>
            <person name="Saparrat M.C.N."/>
            <person name="Balatti P.A."/>
        </authorList>
    </citation>
    <scope>NUCLEOTIDE SEQUENCE [LARGE SCALE GENOMIC DNA]</scope>
    <source>
        <strain evidence="3">CIDEFI 213</strain>
    </source>
</reference>
<sequence length="338" mass="37135">MNLATIAPVGSANISVNRNANGSDSMLAEAFNITATRSRRTTCDSCRDLRAESSLPTTGTDSQNGQTPQVTIAHASGIPSPSQGEYFGNDSLSGTNSSSYECDRPITPLEPGQIDGTFSDMLLNSQAWSNNVSDMIETFNWETEPGHNVKKRKRTDIDQRAGVVRDAEEQFYYSNARSEVNQSEQETDDVAFPNLETIQALILIARRELAKGVTNRATVTIARAMRAMMLMGGHRIADDHIEGSRSAQRGIRNCTPDSQTLPQEMQQSWWALYTVNACCAVREDIGIALDSCQPYPTSPQFPQFTLEEFKPERFHGLLTPMSRLVNNQADQASASGLT</sequence>
<protein>
    <recommendedName>
        <fullName evidence="4">Transcription factor domain-containing protein</fullName>
    </recommendedName>
</protein>
<feature type="region of interest" description="Disordered" evidence="1">
    <location>
        <begin position="73"/>
        <end position="101"/>
    </location>
</feature>
<evidence type="ECO:0000313" key="3">
    <source>
        <dbReference type="Proteomes" id="UP000249619"/>
    </source>
</evidence>
<name>A0A364NDA8_STELY</name>
<dbReference type="Proteomes" id="UP000249619">
    <property type="component" value="Unassembled WGS sequence"/>
</dbReference>
<evidence type="ECO:0008006" key="4">
    <source>
        <dbReference type="Google" id="ProtNLM"/>
    </source>
</evidence>
<accession>A0A364NDA8</accession>
<feature type="compositionally biased region" description="Polar residues" evidence="1">
    <location>
        <begin position="90"/>
        <end position="100"/>
    </location>
</feature>
<proteinExistence type="predicted"/>
<gene>
    <name evidence="2" type="ORF">DDE83_001276</name>
</gene>
<evidence type="ECO:0000313" key="2">
    <source>
        <dbReference type="EMBL" id="RAR15242.1"/>
    </source>
</evidence>
<dbReference type="CDD" id="cd12148">
    <property type="entry name" value="fungal_TF_MHR"/>
    <property type="match status" value="1"/>
</dbReference>
<dbReference type="AlphaFoldDB" id="A0A364NDA8"/>
<comment type="caution">
    <text evidence="2">The sequence shown here is derived from an EMBL/GenBank/DDBJ whole genome shotgun (WGS) entry which is preliminary data.</text>
</comment>
<organism evidence="2 3">
    <name type="scientific">Stemphylium lycopersici</name>
    <name type="common">Tomato gray leaf spot disease fungus</name>
    <name type="synonym">Thyrospora lycopersici</name>
    <dbReference type="NCBI Taxonomy" id="183478"/>
    <lineage>
        <taxon>Eukaryota</taxon>
        <taxon>Fungi</taxon>
        <taxon>Dikarya</taxon>
        <taxon>Ascomycota</taxon>
        <taxon>Pezizomycotina</taxon>
        <taxon>Dothideomycetes</taxon>
        <taxon>Pleosporomycetidae</taxon>
        <taxon>Pleosporales</taxon>
        <taxon>Pleosporineae</taxon>
        <taxon>Pleosporaceae</taxon>
        <taxon>Stemphylium</taxon>
    </lineage>
</organism>
<keyword evidence="3" id="KW-1185">Reference proteome</keyword>
<dbReference type="EMBL" id="QGDH01000013">
    <property type="protein sequence ID" value="RAR15242.1"/>
    <property type="molecule type" value="Genomic_DNA"/>
</dbReference>
<evidence type="ECO:0000256" key="1">
    <source>
        <dbReference type="SAM" id="MobiDB-lite"/>
    </source>
</evidence>